<dbReference type="Proteomes" id="UP000027093">
    <property type="component" value="Chromosome"/>
</dbReference>
<evidence type="ECO:0000259" key="1">
    <source>
        <dbReference type="PROSITE" id="PS00028"/>
    </source>
</evidence>
<reference evidence="2 3" key="1">
    <citation type="journal article" date="2014" name="Int. J. Syst. Evol. Microbiol.">
        <title>Nitrososphaera viennensis gen. nov., sp. nov., an aerobic and mesophilic, ammonia-oxidizing archaeon from soil and a member of the archaeal phylum Thaumarchaeota.</title>
        <authorList>
            <person name="Stieglmeier M."/>
            <person name="Klingl A."/>
            <person name="Alves R.J."/>
            <person name="Rittmann S.K."/>
            <person name="Melcher M."/>
            <person name="Leisch N."/>
            <person name="Schleper C."/>
        </authorList>
    </citation>
    <scope>NUCLEOTIDE SEQUENCE [LARGE SCALE GENOMIC DNA]</scope>
    <source>
        <strain evidence="2">EN76</strain>
    </source>
</reference>
<proteinExistence type="predicted"/>
<dbReference type="EMBL" id="CP007536">
    <property type="protein sequence ID" value="AIC14286.1"/>
    <property type="molecule type" value="Genomic_DNA"/>
</dbReference>
<dbReference type="PROSITE" id="PS00028">
    <property type="entry name" value="ZINC_FINGER_C2H2_1"/>
    <property type="match status" value="1"/>
</dbReference>
<name>A0A060HL19_9ARCH</name>
<keyword evidence="3" id="KW-1185">Reference proteome</keyword>
<dbReference type="OrthoDB" id="386823at2157"/>
<dbReference type="KEGG" id="nvn:NVIE_001050"/>
<dbReference type="RefSeq" id="WP_075053530.1">
    <property type="nucleotide sequence ID" value="NZ_CP007536.1"/>
</dbReference>
<feature type="domain" description="C2H2-type" evidence="1">
    <location>
        <begin position="118"/>
        <end position="139"/>
    </location>
</feature>
<gene>
    <name evidence="2" type="ORF">NVIE_001050</name>
</gene>
<dbReference type="STRING" id="926571.NVIE_001050"/>
<evidence type="ECO:0000313" key="2">
    <source>
        <dbReference type="EMBL" id="AIC14286.1"/>
    </source>
</evidence>
<sequence length="143" mass="16821">MFSGSGFRRLQLWSDAHGKDFAIRLSNEQDFRAVSNPAAQYTKLVEEAEYFDDMEYDWKFLLEHWAGVKNGSIRILDIEDRRESPVTVNWMDLPGDASINNGKRKRVKRTKPKPLLKCHFCMLSYNSEKERSEHEALWHAEKK</sequence>
<evidence type="ECO:0000313" key="3">
    <source>
        <dbReference type="Proteomes" id="UP000027093"/>
    </source>
</evidence>
<dbReference type="AlphaFoldDB" id="A0A060HL19"/>
<dbReference type="InterPro" id="IPR013087">
    <property type="entry name" value="Znf_C2H2_type"/>
</dbReference>
<protein>
    <submittedName>
        <fullName evidence="2">Zinc finger C2H2 domain-containing protein</fullName>
    </submittedName>
</protein>
<organism evidence="2 3">
    <name type="scientific">Nitrososphaera viennensis EN76</name>
    <dbReference type="NCBI Taxonomy" id="926571"/>
    <lineage>
        <taxon>Archaea</taxon>
        <taxon>Nitrososphaerota</taxon>
        <taxon>Nitrososphaeria</taxon>
        <taxon>Nitrososphaerales</taxon>
        <taxon>Nitrososphaeraceae</taxon>
        <taxon>Nitrososphaera</taxon>
    </lineage>
</organism>
<dbReference type="GeneID" id="74945368"/>
<dbReference type="HOGENOM" id="CLU_120323_0_0_2"/>
<accession>A0A060HL19</accession>